<proteinExistence type="inferred from homology"/>
<gene>
    <name evidence="3" type="ORF">M8330_17290</name>
</gene>
<protein>
    <submittedName>
        <fullName evidence="3">XRE family transcriptional regulator</fullName>
    </submittedName>
</protein>
<dbReference type="InterPro" id="IPR010359">
    <property type="entry name" value="IrrE_HExxH"/>
</dbReference>
<evidence type="ECO:0000313" key="4">
    <source>
        <dbReference type="Proteomes" id="UP001139485"/>
    </source>
</evidence>
<keyword evidence="4" id="KW-1185">Reference proteome</keyword>
<evidence type="ECO:0000256" key="1">
    <source>
        <dbReference type="ARBA" id="ARBA00007227"/>
    </source>
</evidence>
<reference evidence="3" key="1">
    <citation type="submission" date="2022-05" db="EMBL/GenBank/DDBJ databases">
        <authorList>
            <person name="Tuo L."/>
        </authorList>
    </citation>
    <scope>NUCLEOTIDE SEQUENCE</scope>
    <source>
        <strain evidence="3">BSK12Z-4</strain>
    </source>
</reference>
<dbReference type="AlphaFoldDB" id="A0A9X2DCP1"/>
<dbReference type="SUPFAM" id="SSF47413">
    <property type="entry name" value="lambda repressor-like DNA-binding domains"/>
    <property type="match status" value="1"/>
</dbReference>
<dbReference type="PROSITE" id="PS50943">
    <property type="entry name" value="HTH_CROC1"/>
    <property type="match status" value="1"/>
</dbReference>
<dbReference type="SMART" id="SM00530">
    <property type="entry name" value="HTH_XRE"/>
    <property type="match status" value="1"/>
</dbReference>
<dbReference type="Gene3D" id="1.10.10.2910">
    <property type="match status" value="1"/>
</dbReference>
<dbReference type="PANTHER" id="PTHR43236">
    <property type="entry name" value="ANTITOXIN HIGA1"/>
    <property type="match status" value="1"/>
</dbReference>
<dbReference type="Proteomes" id="UP001139485">
    <property type="component" value="Unassembled WGS sequence"/>
</dbReference>
<accession>A0A9X2DCP1</accession>
<dbReference type="Pfam" id="PF06114">
    <property type="entry name" value="Peptidase_M78"/>
    <property type="match status" value="1"/>
</dbReference>
<sequence length="344" mass="37264">MNSVADIGAMLQLVRVARGFTQDALSNATGISQAVLSKAESGIVALDDARLALVAEVLEVPIDRFLDGAPAGGVLSACAFHRKRASLPVSDAKRIRAILDLTGLEVAAVLSDVEPHVSVPRETPSDDGWTTPADIAYDIREAAGLGNDPIPDLVGVVESLGAVILVRDLQATKIDAIGSWPEGYRPLFLLNASSPADRRRFTLAHEFGHAVMHSEPRTDQEREADQFASELLLPAAGVRDDLVNLDLGKLALLKRKWGASMAALVRKARDVGTITENEYKKLNIELSTAGYRLKEPVDLPLEQPSLMMQRLRSRLENGATVEDLARLTHMLPNKFHTAYLQEAS</sequence>
<dbReference type="Gene3D" id="1.10.260.40">
    <property type="entry name" value="lambda repressor-like DNA-binding domains"/>
    <property type="match status" value="1"/>
</dbReference>
<evidence type="ECO:0000313" key="3">
    <source>
        <dbReference type="EMBL" id="MCM0622049.1"/>
    </source>
</evidence>
<dbReference type="InterPro" id="IPR010982">
    <property type="entry name" value="Lambda_DNA-bd_dom_sf"/>
</dbReference>
<dbReference type="GO" id="GO:0003677">
    <property type="term" value="F:DNA binding"/>
    <property type="evidence" value="ECO:0007669"/>
    <property type="project" value="InterPro"/>
</dbReference>
<organism evidence="3 4">
    <name type="scientific">Nocardioides bruguierae</name>
    <dbReference type="NCBI Taxonomy" id="2945102"/>
    <lineage>
        <taxon>Bacteria</taxon>
        <taxon>Bacillati</taxon>
        <taxon>Actinomycetota</taxon>
        <taxon>Actinomycetes</taxon>
        <taxon>Propionibacteriales</taxon>
        <taxon>Nocardioidaceae</taxon>
        <taxon>Nocardioides</taxon>
    </lineage>
</organism>
<comment type="similarity">
    <text evidence="1">Belongs to the short-chain fatty acyl-CoA assimilation regulator (ScfR) family.</text>
</comment>
<name>A0A9X2DCP1_9ACTN</name>
<dbReference type="RefSeq" id="WP_250828340.1">
    <property type="nucleotide sequence ID" value="NZ_JAMOIL010000027.1"/>
</dbReference>
<dbReference type="Pfam" id="PF01381">
    <property type="entry name" value="HTH_3"/>
    <property type="match status" value="1"/>
</dbReference>
<dbReference type="InterPro" id="IPR052345">
    <property type="entry name" value="Rad_response_metalloprotease"/>
</dbReference>
<evidence type="ECO:0000259" key="2">
    <source>
        <dbReference type="PROSITE" id="PS50943"/>
    </source>
</evidence>
<dbReference type="PANTHER" id="PTHR43236:SF1">
    <property type="entry name" value="BLL7220 PROTEIN"/>
    <property type="match status" value="1"/>
</dbReference>
<comment type="caution">
    <text evidence="3">The sequence shown here is derived from an EMBL/GenBank/DDBJ whole genome shotgun (WGS) entry which is preliminary data.</text>
</comment>
<dbReference type="CDD" id="cd00093">
    <property type="entry name" value="HTH_XRE"/>
    <property type="match status" value="1"/>
</dbReference>
<dbReference type="InterPro" id="IPR001387">
    <property type="entry name" value="Cro/C1-type_HTH"/>
</dbReference>
<dbReference type="EMBL" id="JAMOIL010000027">
    <property type="protein sequence ID" value="MCM0622049.1"/>
    <property type="molecule type" value="Genomic_DNA"/>
</dbReference>
<feature type="domain" description="HTH cro/C1-type" evidence="2">
    <location>
        <begin position="11"/>
        <end position="65"/>
    </location>
</feature>